<sequence length="145" mass="15466">MTIDNGCGPRVQAPAAKRPSQVMGGLSAFDRFATAACGVASRATFFAFCVLLVLVWVPSFVVLPSLDSWQLVINTVTTIITFLLVALLQNTQSRANAAVQHKLNAVAGALADLMGELGDEHPRLCRHRDELTAAVGLEHHVSVSD</sequence>
<reference evidence="2 3" key="1">
    <citation type="submission" date="2018-06" db="EMBL/GenBank/DDBJ databases">
        <authorList>
            <consortium name="Pathogen Informatics"/>
            <person name="Doyle S."/>
        </authorList>
    </citation>
    <scope>NUCLEOTIDE SEQUENCE [LARGE SCALE GENOMIC DNA]</scope>
    <source>
        <strain evidence="2 3">NCTC13184</strain>
    </source>
</reference>
<keyword evidence="1" id="KW-1133">Transmembrane helix</keyword>
<dbReference type="GO" id="GO:0055085">
    <property type="term" value="P:transmembrane transport"/>
    <property type="evidence" value="ECO:0007669"/>
    <property type="project" value="InterPro"/>
</dbReference>
<dbReference type="Pfam" id="PF04120">
    <property type="entry name" value="Iron_permease"/>
    <property type="match status" value="1"/>
</dbReference>
<dbReference type="AlphaFoldDB" id="A0A378WZR9"/>
<dbReference type="Proteomes" id="UP000255082">
    <property type="component" value="Unassembled WGS sequence"/>
</dbReference>
<feature type="transmembrane region" description="Helical" evidence="1">
    <location>
        <begin position="69"/>
        <end position="88"/>
    </location>
</feature>
<evidence type="ECO:0000313" key="2">
    <source>
        <dbReference type="EMBL" id="SUA46372.1"/>
    </source>
</evidence>
<dbReference type="EMBL" id="UGRU01000001">
    <property type="protein sequence ID" value="SUA46372.1"/>
    <property type="molecule type" value="Genomic_DNA"/>
</dbReference>
<gene>
    <name evidence="2" type="ORF">NCTC13184_04897</name>
</gene>
<proteinExistence type="predicted"/>
<evidence type="ECO:0000256" key="1">
    <source>
        <dbReference type="SAM" id="Phobius"/>
    </source>
</evidence>
<feature type="transmembrane region" description="Helical" evidence="1">
    <location>
        <begin position="32"/>
        <end position="57"/>
    </location>
</feature>
<protein>
    <submittedName>
        <fullName evidence="2">Predicted small integral membrane protein</fullName>
    </submittedName>
</protein>
<evidence type="ECO:0000313" key="3">
    <source>
        <dbReference type="Proteomes" id="UP000255082"/>
    </source>
</evidence>
<organism evidence="2 3">
    <name type="scientific">Nocardia africana</name>
    <dbReference type="NCBI Taxonomy" id="134964"/>
    <lineage>
        <taxon>Bacteria</taxon>
        <taxon>Bacillati</taxon>
        <taxon>Actinomycetota</taxon>
        <taxon>Actinomycetes</taxon>
        <taxon>Mycobacteriales</taxon>
        <taxon>Nocardiaceae</taxon>
        <taxon>Nocardia</taxon>
    </lineage>
</organism>
<keyword evidence="1" id="KW-0812">Transmembrane</keyword>
<keyword evidence="1" id="KW-0472">Membrane</keyword>
<accession>A0A378WZR9</accession>
<dbReference type="InterPro" id="IPR007251">
    <property type="entry name" value="Iron_permease_Fet4"/>
</dbReference>
<name>A0A378WZR9_9NOCA</name>